<evidence type="ECO:0000313" key="2">
    <source>
        <dbReference type="Proteomes" id="UP000236394"/>
    </source>
</evidence>
<dbReference type="Gene3D" id="3.40.50.1000">
    <property type="entry name" value="HAD superfamily/HAD-like"/>
    <property type="match status" value="1"/>
</dbReference>
<dbReference type="SFLD" id="SFLDS00003">
    <property type="entry name" value="Haloacid_Dehalogenase"/>
    <property type="match status" value="1"/>
</dbReference>
<dbReference type="InterPro" id="IPR023214">
    <property type="entry name" value="HAD_sf"/>
</dbReference>
<dbReference type="InterPro" id="IPR023198">
    <property type="entry name" value="PGP-like_dom2"/>
</dbReference>
<dbReference type="EMBL" id="NBZD01000001">
    <property type="protein sequence ID" value="PNH19505.1"/>
    <property type="molecule type" value="Genomic_DNA"/>
</dbReference>
<evidence type="ECO:0008006" key="3">
    <source>
        <dbReference type="Google" id="ProtNLM"/>
    </source>
</evidence>
<dbReference type="AlphaFoldDB" id="A0A2J8B423"/>
<dbReference type="SUPFAM" id="SSF56784">
    <property type="entry name" value="HAD-like"/>
    <property type="match status" value="1"/>
</dbReference>
<reference evidence="2" key="1">
    <citation type="submission" date="2017-04" db="EMBL/GenBank/DDBJ databases">
        <authorList>
            <person name="Bumgarner R.E."/>
            <person name="Fredricks D.N."/>
            <person name="Srinivasan S."/>
        </authorList>
    </citation>
    <scope>NUCLEOTIDE SEQUENCE [LARGE SCALE GENOMIC DNA]</scope>
    <source>
        <strain evidence="2">KA00405</strain>
    </source>
</reference>
<proteinExistence type="predicted"/>
<comment type="caution">
    <text evidence="1">The sequence shown here is derived from an EMBL/GenBank/DDBJ whole genome shotgun (WGS) entry which is preliminary data.</text>
</comment>
<dbReference type="GO" id="GO:0006281">
    <property type="term" value="P:DNA repair"/>
    <property type="evidence" value="ECO:0007669"/>
    <property type="project" value="TreeGrafter"/>
</dbReference>
<dbReference type="Pfam" id="PF13419">
    <property type="entry name" value="HAD_2"/>
    <property type="match status" value="1"/>
</dbReference>
<dbReference type="GO" id="GO:0008967">
    <property type="term" value="F:phosphoglycolate phosphatase activity"/>
    <property type="evidence" value="ECO:0007669"/>
    <property type="project" value="TreeGrafter"/>
</dbReference>
<dbReference type="PROSITE" id="PS01228">
    <property type="entry name" value="COF_1"/>
    <property type="match status" value="1"/>
</dbReference>
<dbReference type="InterPro" id="IPR041492">
    <property type="entry name" value="HAD_2"/>
</dbReference>
<dbReference type="InterPro" id="IPR036412">
    <property type="entry name" value="HAD-like_sf"/>
</dbReference>
<dbReference type="GO" id="GO:0005829">
    <property type="term" value="C:cytosol"/>
    <property type="evidence" value="ECO:0007669"/>
    <property type="project" value="TreeGrafter"/>
</dbReference>
<dbReference type="Gene3D" id="1.10.150.240">
    <property type="entry name" value="Putative phosphatase, domain 2"/>
    <property type="match status" value="1"/>
</dbReference>
<dbReference type="PANTHER" id="PTHR43434">
    <property type="entry name" value="PHOSPHOGLYCOLATE PHOSPHATASE"/>
    <property type="match status" value="1"/>
</dbReference>
<name>A0A2J8B423_9FIRM</name>
<dbReference type="InterPro" id="IPR050155">
    <property type="entry name" value="HAD-like_hydrolase_sf"/>
</dbReference>
<dbReference type="SFLD" id="SFLDG01129">
    <property type="entry name" value="C1.5:_HAD__Beta-PGM__Phosphata"/>
    <property type="match status" value="1"/>
</dbReference>
<dbReference type="PANTHER" id="PTHR43434:SF1">
    <property type="entry name" value="PHOSPHOGLYCOLATE PHOSPHATASE"/>
    <property type="match status" value="1"/>
</dbReference>
<dbReference type="RefSeq" id="WP_102892211.1">
    <property type="nucleotide sequence ID" value="NZ_NBZD01000001.1"/>
</dbReference>
<accession>A0A2J8B423</accession>
<gene>
    <name evidence="1" type="ORF">B7R76_01060</name>
</gene>
<evidence type="ECO:0000313" key="1">
    <source>
        <dbReference type="EMBL" id="PNH19505.1"/>
    </source>
</evidence>
<protein>
    <recommendedName>
        <fullName evidence="3">Phosphoglycolate phosphatase</fullName>
    </recommendedName>
</protein>
<organism evidence="1 2">
    <name type="scientific">Mageeibacillus indolicus</name>
    <dbReference type="NCBI Taxonomy" id="884684"/>
    <lineage>
        <taxon>Bacteria</taxon>
        <taxon>Bacillati</taxon>
        <taxon>Bacillota</taxon>
        <taxon>Clostridia</taxon>
        <taxon>Eubacteriales</taxon>
        <taxon>Oscillospiraceae</taxon>
        <taxon>Mageeibacillus</taxon>
    </lineage>
</organism>
<dbReference type="Proteomes" id="UP000236394">
    <property type="component" value="Unassembled WGS sequence"/>
</dbReference>
<sequence length="234" mass="25856">MNEFKTSGKIKAIAFDLDGTLLNTITDLAAAMNFALAKNGLTPRNLSEYNHLVGGGIPKLIERIFARQDPPWTKAEHQDLFNILQADFDTRYREHLTDATQPYPGIIPLLKGLVACDYSVAVLTNKPDKFAQILVEHFFSFIPWRAVIGQKAGFLPKPDLRNSQQLEEITGLSLQNWAMVGDSDVDVYTAKNAGMLGIGVDWGFRGEAELRRAGADFVAIKPSDIFAFLDVAGK</sequence>